<gene>
    <name evidence="1" type="ORF">CN613_09640</name>
</gene>
<dbReference type="SUPFAM" id="SSF81301">
    <property type="entry name" value="Nucleotidyltransferase"/>
    <property type="match status" value="1"/>
</dbReference>
<dbReference type="Pfam" id="PF04229">
    <property type="entry name" value="GrpB"/>
    <property type="match status" value="1"/>
</dbReference>
<dbReference type="AlphaFoldDB" id="A0A2B5QZH0"/>
<protein>
    <recommendedName>
        <fullName evidence="3">GrpB family protein</fullName>
    </recommendedName>
</protein>
<dbReference type="Gene3D" id="3.30.460.10">
    <property type="entry name" value="Beta Polymerase, domain 2"/>
    <property type="match status" value="1"/>
</dbReference>
<dbReference type="InterPro" id="IPR043519">
    <property type="entry name" value="NT_sf"/>
</dbReference>
<dbReference type="PANTHER" id="PTHR34822">
    <property type="entry name" value="GRPB DOMAIN PROTEIN (AFU_ORTHOLOGUE AFUA_1G01530)"/>
    <property type="match status" value="1"/>
</dbReference>
<organism evidence="1 2">
    <name type="scientific">Bacillus pseudomycoides</name>
    <dbReference type="NCBI Taxonomy" id="64104"/>
    <lineage>
        <taxon>Bacteria</taxon>
        <taxon>Bacillati</taxon>
        <taxon>Bacillota</taxon>
        <taxon>Bacilli</taxon>
        <taxon>Bacillales</taxon>
        <taxon>Bacillaceae</taxon>
        <taxon>Bacillus</taxon>
        <taxon>Bacillus cereus group</taxon>
    </lineage>
</organism>
<sequence>MAEKTRIIEIMSYNPEWKMEFKKIKIMIESYIGDLILRIEHVGSTSVEGLAAKPIIDIDVVIESYDLLPDIIERLEKEGYHHQGDLGVEGREAFQRNDEDNFMKYHLYVCPKDGRGYLEHVALRDYLSANEGARKEYEELKYRLAENYRYNIDGYCEAKTDFVKGILNKTLYIN</sequence>
<dbReference type="InterPro" id="IPR007344">
    <property type="entry name" value="GrpB/CoaE"/>
</dbReference>
<evidence type="ECO:0000313" key="2">
    <source>
        <dbReference type="Proteomes" id="UP000219775"/>
    </source>
</evidence>
<dbReference type="Proteomes" id="UP000219775">
    <property type="component" value="Unassembled WGS sequence"/>
</dbReference>
<proteinExistence type="predicted"/>
<comment type="caution">
    <text evidence="1">The sequence shown here is derived from an EMBL/GenBank/DDBJ whole genome shotgun (WGS) entry which is preliminary data.</text>
</comment>
<evidence type="ECO:0000313" key="1">
    <source>
        <dbReference type="EMBL" id="PEM70141.1"/>
    </source>
</evidence>
<accession>A0A2B5QZH0</accession>
<reference evidence="1 2" key="1">
    <citation type="submission" date="2017-09" db="EMBL/GenBank/DDBJ databases">
        <title>Large-scale bioinformatics analysis of Bacillus genomes uncovers conserved roles of natural products in bacterial physiology.</title>
        <authorList>
            <consortium name="Agbiome Team Llc"/>
            <person name="Bleich R.M."/>
            <person name="Grubbs K.J."/>
            <person name="Santa Maria K.C."/>
            <person name="Allen S.E."/>
            <person name="Farag S."/>
            <person name="Shank E.A."/>
            <person name="Bowers A."/>
        </authorList>
    </citation>
    <scope>NUCLEOTIDE SEQUENCE [LARGE SCALE GENOMIC DNA]</scope>
    <source>
        <strain evidence="1 2">AFS009893</strain>
    </source>
</reference>
<name>A0A2B5QZH0_9BACI</name>
<dbReference type="PANTHER" id="PTHR34822:SF1">
    <property type="entry name" value="GRPB FAMILY PROTEIN"/>
    <property type="match status" value="1"/>
</dbReference>
<dbReference type="EMBL" id="NUDP01000036">
    <property type="protein sequence ID" value="PEM70141.1"/>
    <property type="molecule type" value="Genomic_DNA"/>
</dbReference>
<dbReference type="RefSeq" id="WP_097848459.1">
    <property type="nucleotide sequence ID" value="NZ_NUAS01000046.1"/>
</dbReference>
<evidence type="ECO:0008006" key="3">
    <source>
        <dbReference type="Google" id="ProtNLM"/>
    </source>
</evidence>